<dbReference type="InterPro" id="IPR001036">
    <property type="entry name" value="Acrflvin-R"/>
</dbReference>
<name>A0ABU3NTR2_9FIRM</name>
<feature type="transmembrane region" description="Helical" evidence="1">
    <location>
        <begin position="429"/>
        <end position="452"/>
    </location>
</feature>
<keyword evidence="3" id="KW-1185">Reference proteome</keyword>
<organism evidence="2 3">
    <name type="scientific">Anaeroselena agilis</name>
    <dbReference type="NCBI Taxonomy" id="3063788"/>
    <lineage>
        <taxon>Bacteria</taxon>
        <taxon>Bacillati</taxon>
        <taxon>Bacillota</taxon>
        <taxon>Negativicutes</taxon>
        <taxon>Acetonemataceae</taxon>
        <taxon>Anaeroselena</taxon>
    </lineage>
</organism>
<keyword evidence="1" id="KW-0812">Transmembrane</keyword>
<dbReference type="Gene3D" id="3.30.70.1320">
    <property type="entry name" value="Multidrug efflux transporter AcrB pore domain like"/>
    <property type="match status" value="1"/>
</dbReference>
<gene>
    <name evidence="2" type="ORF">Q4T40_02935</name>
</gene>
<dbReference type="RefSeq" id="WP_413778749.1">
    <property type="nucleotide sequence ID" value="NZ_JAUOZS010000001.1"/>
</dbReference>
<dbReference type="SUPFAM" id="SSF82714">
    <property type="entry name" value="Multidrug efflux transporter AcrB TolC docking domain, DN and DC subdomains"/>
    <property type="match status" value="2"/>
</dbReference>
<dbReference type="Proteomes" id="UP001254848">
    <property type="component" value="Unassembled WGS sequence"/>
</dbReference>
<feature type="transmembrane region" description="Helical" evidence="1">
    <location>
        <begin position="856"/>
        <end position="874"/>
    </location>
</feature>
<feature type="transmembrane region" description="Helical" evidence="1">
    <location>
        <begin position="464"/>
        <end position="486"/>
    </location>
</feature>
<sequence>MKRVNLTEWALNNKGLVYYFIILIFVMGVFSYRQLGRMEDPDFVIRQMVVSAAWPGATAREVEEQVTDKLEKKLQDTPGLDYLKSYSRPGKAVIYVTLKESLRETDVRPTWLEIRNQINDIKGTLPQGVIGPAFNDRFDDVYGCIYALTADGFTYEEMRDRAEKIRRVLLGVKNVKKVELIGVQTEKIYVEIENSKLAKLGIDPALIIGTIKAQNAMAASGMIETASDNVYLRVSGLFGDLEAIRNLPIRAGRTFRLGDIAKVERGYAEPAEPKMFVNGQPAIGIALSMDKGGNILALGEDLDMTLAQIKRDLPLGLEITQVANQPKVVEDSIGEFVKSLREAIIIVLVVSFLSLGVRSGVVVALCIPLVIAGVFAAMKMAGIDLHKVSLGALIIALGLLVDDAIIAIEMMSVKLEQGWERFDAACYAYKATAFPMLTGTLITCAGFIPIGFAKGNAAEFTSSLFTVISIALLLSWLVSVVVTPLLGYKLIKPKAAAGGEHDIYDSKFYRLFRRVLTWCLRNRGLVLGITVAAFAGSIFLLKFVKQEFFPPSVRPEIIVEMTLPEGASLAATEAEAGRLAEMLAGESGIDNYSYYIGQGAPRFVLTTDPVLPSANYAQFVVVAKDLPARASLQKKIDELLANHFPNVRGHVKLIQTGPPSPYPVMLRVSGYDHDKVRALAGKVADAMAGNPKLLNVNLDWNEKSKVMRLAVDQNKARLLGVDSQSLASSLQMQLSGAAVTDFREKDRTIAVVFRLAEGDRRDLSAVRSLPVHIGGGRFVALEQVARLSYEAEEGLIWRRDLKPTITIQADVAPGITGNDASRQVYDGLASLRKNLPPGYGIDIAGSLERSKISIGYLLQPVPAMVVVIITLLMLQLQRMSLMFLTLLTAPLGIIGVSVAMLLTQRPIGFVAELGILALGGMIIRNSVILIDQIEQHIKAGETPWDAIVDSAVLRFRPIMLTAAAAILGMVPLLPSSFWGPMAVAIAGGLFGATVLTLLVLPTMYAAWFKVAAPDAGAAAPGGGPDATRAPGS</sequence>
<keyword evidence="1" id="KW-1133">Transmembrane helix</keyword>
<keyword evidence="1" id="KW-0472">Membrane</keyword>
<dbReference type="Gene3D" id="3.30.2090.10">
    <property type="entry name" value="Multidrug efflux transporter AcrB TolC docking domain, DN and DC subdomains"/>
    <property type="match status" value="2"/>
</dbReference>
<dbReference type="PANTHER" id="PTHR32063:SF18">
    <property type="entry name" value="CATION EFFLUX SYSTEM PROTEIN"/>
    <property type="match status" value="1"/>
</dbReference>
<feature type="transmembrane region" description="Helical" evidence="1">
    <location>
        <begin position="343"/>
        <end position="376"/>
    </location>
</feature>
<dbReference type="PANTHER" id="PTHR32063">
    <property type="match status" value="1"/>
</dbReference>
<dbReference type="InterPro" id="IPR027463">
    <property type="entry name" value="AcrB_DN_DC_subdom"/>
</dbReference>
<feature type="transmembrane region" description="Helical" evidence="1">
    <location>
        <begin position="524"/>
        <end position="544"/>
    </location>
</feature>
<dbReference type="Pfam" id="PF00873">
    <property type="entry name" value="ACR_tran"/>
    <property type="match status" value="1"/>
</dbReference>
<dbReference type="SUPFAM" id="SSF82693">
    <property type="entry name" value="Multidrug efflux transporter AcrB pore domain, PN1, PN2, PC1 and PC2 subdomains"/>
    <property type="match status" value="3"/>
</dbReference>
<feature type="transmembrane region" description="Helical" evidence="1">
    <location>
        <begin position="16"/>
        <end position="32"/>
    </location>
</feature>
<evidence type="ECO:0000313" key="3">
    <source>
        <dbReference type="Proteomes" id="UP001254848"/>
    </source>
</evidence>
<feature type="transmembrane region" description="Helical" evidence="1">
    <location>
        <begin position="388"/>
        <end position="408"/>
    </location>
</feature>
<dbReference type="Gene3D" id="3.30.70.1440">
    <property type="entry name" value="Multidrug efflux transporter AcrB pore domain"/>
    <property type="match status" value="1"/>
</dbReference>
<feature type="transmembrane region" description="Helical" evidence="1">
    <location>
        <begin position="881"/>
        <end position="901"/>
    </location>
</feature>
<dbReference type="SUPFAM" id="SSF82866">
    <property type="entry name" value="Multidrug efflux transporter AcrB transmembrane domain"/>
    <property type="match status" value="2"/>
</dbReference>
<accession>A0ABU3NTR2</accession>
<dbReference type="PRINTS" id="PR00702">
    <property type="entry name" value="ACRIFLAVINRP"/>
</dbReference>
<feature type="transmembrane region" description="Helical" evidence="1">
    <location>
        <begin position="977"/>
        <end position="1000"/>
    </location>
</feature>
<protein>
    <submittedName>
        <fullName evidence="2">Efflux RND transporter permease subunit</fullName>
    </submittedName>
</protein>
<evidence type="ECO:0000313" key="2">
    <source>
        <dbReference type="EMBL" id="MDT8900192.1"/>
    </source>
</evidence>
<reference evidence="2 3" key="1">
    <citation type="submission" date="2023-07" db="EMBL/GenBank/DDBJ databases">
        <title>The novel representative of Negativicutes class, Anaeroselena agilis gen. nov. sp. nov.</title>
        <authorList>
            <person name="Prokofeva M.I."/>
            <person name="Elcheninov A.G."/>
            <person name="Klyukina A."/>
            <person name="Kublanov I.V."/>
            <person name="Frolov E.N."/>
            <person name="Podosokorskaya O.A."/>
        </authorList>
    </citation>
    <scope>NUCLEOTIDE SEQUENCE [LARGE SCALE GENOMIC DNA]</scope>
    <source>
        <strain evidence="2 3">4137-cl</strain>
    </source>
</reference>
<comment type="caution">
    <text evidence="2">The sequence shown here is derived from an EMBL/GenBank/DDBJ whole genome shotgun (WGS) entry which is preliminary data.</text>
</comment>
<feature type="transmembrane region" description="Helical" evidence="1">
    <location>
        <begin position="907"/>
        <end position="930"/>
    </location>
</feature>
<proteinExistence type="predicted"/>
<dbReference type="EMBL" id="JAUOZS010000001">
    <property type="protein sequence ID" value="MDT8900192.1"/>
    <property type="molecule type" value="Genomic_DNA"/>
</dbReference>
<feature type="transmembrane region" description="Helical" evidence="1">
    <location>
        <begin position="951"/>
        <end position="971"/>
    </location>
</feature>
<dbReference type="Gene3D" id="3.30.70.1430">
    <property type="entry name" value="Multidrug efflux transporter AcrB pore domain"/>
    <property type="match status" value="2"/>
</dbReference>
<evidence type="ECO:0000256" key="1">
    <source>
        <dbReference type="SAM" id="Phobius"/>
    </source>
</evidence>
<dbReference type="Gene3D" id="1.20.1640.10">
    <property type="entry name" value="Multidrug efflux transporter AcrB transmembrane domain"/>
    <property type="match status" value="2"/>
</dbReference>